<dbReference type="STRING" id="34720.A0A195FT79"/>
<keyword evidence="11" id="KW-1185">Reference proteome</keyword>
<feature type="transmembrane region" description="Helical" evidence="9">
    <location>
        <begin position="301"/>
        <end position="323"/>
    </location>
</feature>
<dbReference type="InterPro" id="IPR050746">
    <property type="entry name" value="DAACS"/>
</dbReference>
<dbReference type="PANTHER" id="PTHR11958:SF111">
    <property type="entry name" value="AMINO ACID TRANSPORTER"/>
    <property type="match status" value="1"/>
</dbReference>
<keyword evidence="5 9" id="KW-0769">Symport</keyword>
<evidence type="ECO:0000256" key="7">
    <source>
        <dbReference type="ARBA" id="ARBA00023136"/>
    </source>
</evidence>
<gene>
    <name evidence="10" type="ORF">ALC56_01893</name>
</gene>
<feature type="transmembrane region" description="Helical" evidence="9">
    <location>
        <begin position="227"/>
        <end position="246"/>
    </location>
</feature>
<dbReference type="AlphaFoldDB" id="A0A195FT79"/>
<evidence type="ECO:0000313" key="11">
    <source>
        <dbReference type="Proteomes" id="UP000078541"/>
    </source>
</evidence>
<feature type="transmembrane region" description="Helical" evidence="9">
    <location>
        <begin position="266"/>
        <end position="289"/>
    </location>
</feature>
<keyword evidence="8" id="KW-0325">Glycoprotein</keyword>
<feature type="transmembrane region" description="Helical" evidence="9">
    <location>
        <begin position="407"/>
        <end position="426"/>
    </location>
</feature>
<evidence type="ECO:0000256" key="3">
    <source>
        <dbReference type="ARBA" id="ARBA00022448"/>
    </source>
</evidence>
<keyword evidence="4 9" id="KW-0812">Transmembrane</keyword>
<keyword evidence="6 9" id="KW-1133">Transmembrane helix</keyword>
<dbReference type="InterPro" id="IPR036458">
    <property type="entry name" value="Na:dicarbo_symporter_sf"/>
</dbReference>
<dbReference type="PANTHER" id="PTHR11958">
    <property type="entry name" value="SODIUM/DICARBOXYLATE SYMPORTER-RELATED"/>
    <property type="match status" value="1"/>
</dbReference>
<keyword evidence="3 9" id="KW-0813">Transport</keyword>
<accession>A0A195FT79</accession>
<evidence type="ECO:0000256" key="8">
    <source>
        <dbReference type="ARBA" id="ARBA00023180"/>
    </source>
</evidence>
<dbReference type="Gene3D" id="1.10.3860.10">
    <property type="entry name" value="Sodium:dicarboxylate symporter"/>
    <property type="match status" value="1"/>
</dbReference>
<dbReference type="GO" id="GO:0005313">
    <property type="term" value="F:L-glutamate transmembrane transporter activity"/>
    <property type="evidence" value="ECO:0007669"/>
    <property type="project" value="TreeGrafter"/>
</dbReference>
<feature type="transmembrane region" description="Helical" evidence="9">
    <location>
        <begin position="480"/>
        <end position="502"/>
    </location>
</feature>
<evidence type="ECO:0000313" key="10">
    <source>
        <dbReference type="EMBL" id="KYN43631.1"/>
    </source>
</evidence>
<evidence type="ECO:0000256" key="9">
    <source>
        <dbReference type="RuleBase" id="RU361216"/>
    </source>
</evidence>
<evidence type="ECO:0000256" key="5">
    <source>
        <dbReference type="ARBA" id="ARBA00022847"/>
    </source>
</evidence>
<dbReference type="PROSITE" id="PS00713">
    <property type="entry name" value="NA_DICARBOXYL_SYMP_1"/>
    <property type="match status" value="1"/>
</dbReference>
<dbReference type="GO" id="GO:0015501">
    <property type="term" value="F:glutamate:sodium symporter activity"/>
    <property type="evidence" value="ECO:0007669"/>
    <property type="project" value="TreeGrafter"/>
</dbReference>
<dbReference type="InterPro" id="IPR001991">
    <property type="entry name" value="Na-dicarboxylate_symporter"/>
</dbReference>
<dbReference type="InterPro" id="IPR018107">
    <property type="entry name" value="Na-dicarboxylate_symporter_CS"/>
</dbReference>
<dbReference type="Pfam" id="PF00375">
    <property type="entry name" value="SDF"/>
    <property type="match status" value="2"/>
</dbReference>
<feature type="transmembrane region" description="Helical" evidence="9">
    <location>
        <begin position="447"/>
        <end position="468"/>
    </location>
</feature>
<dbReference type="GO" id="GO:0005886">
    <property type="term" value="C:plasma membrane"/>
    <property type="evidence" value="ECO:0007669"/>
    <property type="project" value="TreeGrafter"/>
</dbReference>
<dbReference type="Proteomes" id="UP000078541">
    <property type="component" value="Unassembled WGS sequence"/>
</dbReference>
<dbReference type="EMBL" id="KQ981276">
    <property type="protein sequence ID" value="KYN43631.1"/>
    <property type="molecule type" value="Genomic_DNA"/>
</dbReference>
<evidence type="ECO:0000256" key="2">
    <source>
        <dbReference type="ARBA" id="ARBA00006148"/>
    </source>
</evidence>
<evidence type="ECO:0000256" key="6">
    <source>
        <dbReference type="ARBA" id="ARBA00022989"/>
    </source>
</evidence>
<reference evidence="10 11" key="1">
    <citation type="submission" date="2016-03" db="EMBL/GenBank/DDBJ databases">
        <title>Trachymyrmex septentrionalis WGS genome.</title>
        <authorList>
            <person name="Nygaard S."/>
            <person name="Hu H."/>
            <person name="Boomsma J."/>
            <person name="Zhang G."/>
        </authorList>
    </citation>
    <scope>NUCLEOTIDE SEQUENCE [LARGE SCALE GENOMIC DNA]</scope>
    <source>
        <strain evidence="10">Tsep2-gDNA-1</strain>
        <tissue evidence="10">Whole body</tissue>
    </source>
</reference>
<comment type="subcellular location">
    <subcellularLocation>
        <location evidence="1 9">Membrane</location>
        <topology evidence="1 9">Multi-pass membrane protein</topology>
    </subcellularLocation>
</comment>
<sequence>MSAGNQAVGAHPLRVTCRKSTRTLSYIGNILSHLRLRHRRRANANRFLLFPPRAWNQLHEVKCASWKENDDLSRALAEPLIIIIINVTRRIVRSHPGTTIELVGIRQAARLLRRLVGASDWSFCTDLPKHPQNGNPSSSWCCRGPAVSRERSREGSLGRSAGGSACSYATSTGHWYAACWRPSEMEEKSSARFSEYLFAKMGGQDVSASQGPRKVTADTRKWMRENLLLLVTLSGVLFGVILGFGLRPLDLGDDAVMLISYPGELFMRLLKLMILPLVIASLISGSASLNARMNGMIAVRTLVYFILTSLLNAVLGVALVLVIHPGNPGIRESIGPSHHARAVNILDSLLDLGRNMFPDNLFQAAFQQAHTVYVPKKQPHQNVTDQLPTAVLGDEELMRVVQYRSGTNTLGIVFFCLVFGTFLGTLGEKGQVVIDFFKAVFEVIMRMVSTVMWMTPIGITSVIAGKILGVDDLVLVMSQLAWFIVTIAIGVFLYQLVIMQLIYAAFVRKNPFKFYAGLAQGTLTAFAMASTDRQQRGANLSTINGNVLCPIFANAALYRAAALPVTFRLMTEKLKVDPRVTRFVLPIGCNINMDGTALFVAVASIFIAQMNGIFMGFGEIITVILTSTAASVSSASVPSAALVLLLVVLSAIDAPVNDVSLLFAIDWFVDRIRTTNNMLGDCYAAAVVEQLSKKELMALDAAAYQSETVLPTTIANGCLTANRVPDPDTVVVEMQDDARITGIAK</sequence>
<proteinExistence type="inferred from homology"/>
<keyword evidence="7 9" id="KW-0472">Membrane</keyword>
<evidence type="ECO:0000256" key="1">
    <source>
        <dbReference type="ARBA" id="ARBA00004141"/>
    </source>
</evidence>
<organism evidence="10 11">
    <name type="scientific">Trachymyrmex septentrionalis</name>
    <dbReference type="NCBI Taxonomy" id="34720"/>
    <lineage>
        <taxon>Eukaryota</taxon>
        <taxon>Metazoa</taxon>
        <taxon>Ecdysozoa</taxon>
        <taxon>Arthropoda</taxon>
        <taxon>Hexapoda</taxon>
        <taxon>Insecta</taxon>
        <taxon>Pterygota</taxon>
        <taxon>Neoptera</taxon>
        <taxon>Endopterygota</taxon>
        <taxon>Hymenoptera</taxon>
        <taxon>Apocrita</taxon>
        <taxon>Aculeata</taxon>
        <taxon>Formicoidea</taxon>
        <taxon>Formicidae</taxon>
        <taxon>Myrmicinae</taxon>
        <taxon>Trachymyrmex</taxon>
    </lineage>
</organism>
<evidence type="ECO:0000256" key="4">
    <source>
        <dbReference type="ARBA" id="ARBA00022692"/>
    </source>
</evidence>
<name>A0A195FT79_9HYME</name>
<protein>
    <recommendedName>
        <fullName evidence="9">Amino acid transporter</fullName>
    </recommendedName>
</protein>
<comment type="similarity">
    <text evidence="2 9">Belongs to the dicarboxylate/amino acid:cation symporter (DAACS) (TC 2.A.23) family.</text>
</comment>
<dbReference type="PRINTS" id="PR00173">
    <property type="entry name" value="EDTRNSPORT"/>
</dbReference>
<dbReference type="GO" id="GO:0015175">
    <property type="term" value="F:neutral L-amino acid transmembrane transporter activity"/>
    <property type="evidence" value="ECO:0007669"/>
    <property type="project" value="TreeGrafter"/>
</dbReference>
<dbReference type="SUPFAM" id="SSF118215">
    <property type="entry name" value="Proton glutamate symport protein"/>
    <property type="match status" value="1"/>
</dbReference>